<organism evidence="9">
    <name type="scientific">Panstrongylus lignarius</name>
    <dbReference type="NCBI Taxonomy" id="156445"/>
    <lineage>
        <taxon>Eukaryota</taxon>
        <taxon>Metazoa</taxon>
        <taxon>Ecdysozoa</taxon>
        <taxon>Arthropoda</taxon>
        <taxon>Hexapoda</taxon>
        <taxon>Insecta</taxon>
        <taxon>Pterygota</taxon>
        <taxon>Neoptera</taxon>
        <taxon>Paraneoptera</taxon>
        <taxon>Hemiptera</taxon>
        <taxon>Heteroptera</taxon>
        <taxon>Panheteroptera</taxon>
        <taxon>Cimicomorpha</taxon>
        <taxon>Reduviidae</taxon>
        <taxon>Triatominae</taxon>
        <taxon>Panstrongylus</taxon>
    </lineage>
</organism>
<feature type="region of interest" description="Disordered" evidence="7">
    <location>
        <begin position="714"/>
        <end position="748"/>
    </location>
</feature>
<name>A0A224XC29_9HEMI</name>
<evidence type="ECO:0000256" key="1">
    <source>
        <dbReference type="ARBA" id="ARBA00004123"/>
    </source>
</evidence>
<comment type="subcellular location">
    <subcellularLocation>
        <location evidence="1 6">Nucleus</location>
    </subcellularLocation>
</comment>
<dbReference type="AlphaFoldDB" id="A0A224XC29"/>
<dbReference type="GO" id="GO:0006357">
    <property type="term" value="P:regulation of transcription by RNA polymerase II"/>
    <property type="evidence" value="ECO:0007669"/>
    <property type="project" value="InterPro"/>
</dbReference>
<dbReference type="GO" id="GO:0035267">
    <property type="term" value="C:NuA4 histone acetyltransferase complex"/>
    <property type="evidence" value="ECO:0007669"/>
    <property type="project" value="InterPro"/>
</dbReference>
<dbReference type="GO" id="GO:0005634">
    <property type="term" value="C:nucleus"/>
    <property type="evidence" value="ECO:0007669"/>
    <property type="project" value="UniProtKB-SubCell"/>
</dbReference>
<comment type="similarity">
    <text evidence="2 6">Belongs to the enhancer of polycomb family.</text>
</comment>
<dbReference type="EMBL" id="GFTR01007912">
    <property type="protein sequence ID" value="JAW08514.1"/>
    <property type="molecule type" value="Transcribed_RNA"/>
</dbReference>
<evidence type="ECO:0000256" key="3">
    <source>
        <dbReference type="ARBA" id="ARBA00023015"/>
    </source>
</evidence>
<feature type="compositionally biased region" description="Basic residues" evidence="7">
    <location>
        <begin position="321"/>
        <end position="333"/>
    </location>
</feature>
<keyword evidence="4 6" id="KW-0804">Transcription</keyword>
<feature type="domain" description="Enhancer of polycomb-like N-terminal" evidence="8">
    <location>
        <begin position="7"/>
        <end position="139"/>
    </location>
</feature>
<keyword evidence="3 6" id="KW-0805">Transcription regulation</keyword>
<dbReference type="InterPro" id="IPR024943">
    <property type="entry name" value="Enhancer_polycomb"/>
</dbReference>
<reference evidence="9" key="1">
    <citation type="journal article" date="2018" name="PLoS Negl. Trop. Dis.">
        <title>An insight into the salivary gland and fat body transcriptome of Panstrongylus lignarius (Hemiptera: Heteroptera), the main vector of Chagas disease in Peru.</title>
        <authorList>
            <person name="Nevoa J.C."/>
            <person name="Mendes M.T."/>
            <person name="da Silva M.V."/>
            <person name="Soares S.C."/>
            <person name="Oliveira C.J.F."/>
            <person name="Ribeiro J.M.C."/>
        </authorList>
    </citation>
    <scope>NUCLEOTIDE SEQUENCE</scope>
</reference>
<sequence>MSKLSFRARALDATKPLPIYLAEELPDLPEYSAINRAVPQMPSGMEKEEECEHHLQRAIITGLIIPTPEVECMEDRIAYDRLYPANYKPPRQLIHMQPFSMEEDIPDYDIDSEDEKWLSRQKLDITPLKFEEMMDRLEKNCAQNFASQNHKELLLKDDDELSIAIFDYWLSKRLNTQPQPLVPCVKTEANNRGPGNMNNSNPYLAFRRRTEKMQTRKNRKNDETSYEKMVKLRRDLSRALQLLEMVKRRESAKKELLHLTVQLYEKRYQMNDFSGQMVADVSTPLKTSRPAFTPIYSNQYTANHSPWPLKPPKEDIGPGRKEKRQYKKRKHKVPTGIGVGTGNALSVSGSVTLTGNASSGEDEPSQGFGPASPPSSPQVSFPFYRNKNCSYHAAVSGGGLGSGSRNENEYIGSVSGENYRYSLASVSQPRKKCVGLVRRRIGRGGRVILDRAGPSVDDFWSSLDFKIQDSAKGSLSQPLYSSSSFQYRHYRPKTPPLPPPPKEFDIIESEENPGLSHGSTVSLQVENLLDHEAMAVELDLGELFPDLEVEVLKSELAGKRPKRLKNQRSVSPDYEGSSQFTVYEERWVATPSTRQSQHSDTTAIQNTLQTTPNLTFSSSSFSPLTTSFNHQRLPTLTTTTSVCERVPPLLPNGPLNHIEHGDRSDVETSSGCTVVHKWSSSSGGVGSTGGGATSNGAQINLLNSKLAGRAASNTSQLTNEGGGGHKRGGGTGGQATTTLVHSTPMEVT</sequence>
<evidence type="ECO:0000256" key="6">
    <source>
        <dbReference type="RuleBase" id="RU361124"/>
    </source>
</evidence>
<evidence type="ECO:0000313" key="9">
    <source>
        <dbReference type="EMBL" id="JAW08514.1"/>
    </source>
</evidence>
<evidence type="ECO:0000256" key="4">
    <source>
        <dbReference type="ARBA" id="ARBA00023163"/>
    </source>
</evidence>
<keyword evidence="5 6" id="KW-0539">Nucleus</keyword>
<protein>
    <recommendedName>
        <fullName evidence="6">Enhancer of polycomb-like protein</fullName>
    </recommendedName>
</protein>
<dbReference type="Pfam" id="PF10513">
    <property type="entry name" value="EPL1"/>
    <property type="match status" value="1"/>
</dbReference>
<accession>A0A224XC29</accession>
<feature type="compositionally biased region" description="Polar residues" evidence="7">
    <location>
        <begin position="343"/>
        <end position="359"/>
    </location>
</feature>
<dbReference type="InterPro" id="IPR019542">
    <property type="entry name" value="Enhancer_polycomb-like_N"/>
</dbReference>
<proteinExistence type="inferred from homology"/>
<dbReference type="PANTHER" id="PTHR14898">
    <property type="entry name" value="ENHANCER OF POLYCOMB"/>
    <property type="match status" value="1"/>
</dbReference>
<evidence type="ECO:0000256" key="7">
    <source>
        <dbReference type="SAM" id="MobiDB-lite"/>
    </source>
</evidence>
<evidence type="ECO:0000256" key="5">
    <source>
        <dbReference type="ARBA" id="ARBA00023242"/>
    </source>
</evidence>
<evidence type="ECO:0000256" key="2">
    <source>
        <dbReference type="ARBA" id="ARBA00008035"/>
    </source>
</evidence>
<feature type="compositionally biased region" description="Basic and acidic residues" evidence="7">
    <location>
        <begin position="311"/>
        <end position="320"/>
    </location>
</feature>
<evidence type="ECO:0000259" key="8">
    <source>
        <dbReference type="Pfam" id="PF10513"/>
    </source>
</evidence>
<feature type="region of interest" description="Disordered" evidence="7">
    <location>
        <begin position="299"/>
        <end position="379"/>
    </location>
</feature>